<evidence type="ECO:0000256" key="7">
    <source>
        <dbReference type="ARBA" id="ARBA00029589"/>
    </source>
</evidence>
<dbReference type="PANTHER" id="PTHR48028">
    <property type="entry name" value="GLYCINE-RICH RNA-BINDING PROTEIN RZ1A"/>
    <property type="match status" value="1"/>
</dbReference>
<keyword evidence="4 10" id="KW-0694">RNA-binding</keyword>
<reference evidence="12" key="3">
    <citation type="submission" date="2019-06" db="EMBL/GenBank/DDBJ databases">
        <authorList>
            <person name="Poynton C."/>
            <person name="Hasenbein S."/>
            <person name="Benoit J.B."/>
            <person name="Sepulveda M.S."/>
            <person name="Poelchau M.F."/>
            <person name="Murali S.C."/>
            <person name="Chen S."/>
            <person name="Glastad K.M."/>
            <person name="Werren J.H."/>
            <person name="Vineis J.H."/>
            <person name="Bowen J.L."/>
            <person name="Friedrich M."/>
            <person name="Jones J."/>
            <person name="Robertson H.M."/>
            <person name="Feyereisen R."/>
            <person name="Mechler-Hickson A."/>
            <person name="Mathers N."/>
            <person name="Lee C.E."/>
            <person name="Colbourne J.K."/>
            <person name="Biales A."/>
            <person name="Johnston J.S."/>
            <person name="Wellborn G.A."/>
            <person name="Rosendale A.J."/>
            <person name="Cridge A.G."/>
            <person name="Munoz-Torres M.C."/>
            <person name="Bain P.A."/>
            <person name="Manny A.R."/>
            <person name="Major K.M."/>
            <person name="Lambert F.N."/>
            <person name="Vulpe C.D."/>
            <person name="Tuck P."/>
            <person name="Blalock B.J."/>
            <person name="Lin Y.-Y."/>
            <person name="Smith M.E."/>
            <person name="Ochoa-Acuna H."/>
            <person name="Chen M.-J.M."/>
            <person name="Childers C.P."/>
            <person name="Qu J."/>
            <person name="Dugan S."/>
            <person name="Lee S.L."/>
            <person name="Chao H."/>
            <person name="Dinh H."/>
            <person name="Han Y."/>
            <person name="Doddapaneni H."/>
            <person name="Worley K.C."/>
            <person name="Muzny D.M."/>
            <person name="Gibbs R.A."/>
            <person name="Richards S."/>
        </authorList>
    </citation>
    <scope>NUCLEOTIDE SEQUENCE</scope>
    <source>
        <strain evidence="12">HAZT.00-mixed</strain>
        <tissue evidence="12">Whole organism</tissue>
    </source>
</reference>
<dbReference type="Proteomes" id="UP000711488">
    <property type="component" value="Unassembled WGS sequence"/>
</dbReference>
<dbReference type="CDD" id="cd12311">
    <property type="entry name" value="RRM_SRSF2_SRSF8"/>
    <property type="match status" value="1"/>
</dbReference>
<dbReference type="GO" id="GO:0006397">
    <property type="term" value="P:mRNA processing"/>
    <property type="evidence" value="ECO:0007669"/>
    <property type="project" value="UniProtKB-KW"/>
</dbReference>
<evidence type="ECO:0000256" key="3">
    <source>
        <dbReference type="ARBA" id="ARBA00022664"/>
    </source>
</evidence>
<comment type="caution">
    <text evidence="12">The sequence shown here is derived from an EMBL/GenBank/DDBJ whole genome shotgun (WGS) entry which is preliminary data.</text>
</comment>
<dbReference type="PANTHER" id="PTHR48028:SF4">
    <property type="entry name" value="SC35-LIKE SPLICING FACTOR"/>
    <property type="match status" value="1"/>
</dbReference>
<evidence type="ECO:0000256" key="1">
    <source>
        <dbReference type="ARBA" id="ARBA00004123"/>
    </source>
</evidence>
<evidence type="ECO:0000256" key="4">
    <source>
        <dbReference type="ARBA" id="ARBA00022884"/>
    </source>
</evidence>
<evidence type="ECO:0000256" key="10">
    <source>
        <dbReference type="PROSITE-ProRule" id="PRU00176"/>
    </source>
</evidence>
<dbReference type="SMART" id="SM00360">
    <property type="entry name" value="RRM"/>
    <property type="match status" value="1"/>
</dbReference>
<dbReference type="OrthoDB" id="8093034at2759"/>
<dbReference type="GO" id="GO:0005634">
    <property type="term" value="C:nucleus"/>
    <property type="evidence" value="ECO:0007669"/>
    <property type="project" value="UniProtKB-SubCell"/>
</dbReference>
<evidence type="ECO:0000256" key="9">
    <source>
        <dbReference type="ARBA" id="ARBA00032663"/>
    </source>
</evidence>
<gene>
    <name evidence="12" type="ORF">HAZT_HAZT008428</name>
</gene>
<keyword evidence="3" id="KW-0507">mRNA processing</keyword>
<sequence length="153" mass="17229">MPFYGGRGPPDIKGMSSLKVDNLTYRTTPEDLRRCFEKYGDIGDIYIPRDRFSRESRGFAFVRYYILGTHYSVLGRTYYIVANQSFFGISSFLISSKTQDLNQFLKYDNAGIHDTLLDTGLLIGLKNELEGESKKFSALSLAYVGLGLGYASV</sequence>
<accession>A0A6A0GV37</accession>
<evidence type="ECO:0000256" key="8">
    <source>
        <dbReference type="ARBA" id="ARBA00029667"/>
    </source>
</evidence>
<organism evidence="12">
    <name type="scientific">Hyalella azteca</name>
    <name type="common">Amphipod</name>
    <dbReference type="NCBI Taxonomy" id="294128"/>
    <lineage>
        <taxon>Eukaryota</taxon>
        <taxon>Metazoa</taxon>
        <taxon>Ecdysozoa</taxon>
        <taxon>Arthropoda</taxon>
        <taxon>Crustacea</taxon>
        <taxon>Multicrustacea</taxon>
        <taxon>Malacostraca</taxon>
        <taxon>Eumalacostraca</taxon>
        <taxon>Peracarida</taxon>
        <taxon>Amphipoda</taxon>
        <taxon>Senticaudata</taxon>
        <taxon>Talitrida</taxon>
        <taxon>Talitroidea</taxon>
        <taxon>Hyalellidae</taxon>
        <taxon>Hyalella</taxon>
    </lineage>
</organism>
<reference evidence="12" key="2">
    <citation type="journal article" date="2018" name="Environ. Sci. Technol.">
        <title>The Toxicogenome of Hyalella azteca: A Model for Sediment Ecotoxicology and Evolutionary Toxicology.</title>
        <authorList>
            <person name="Poynton H.C."/>
            <person name="Hasenbein S."/>
            <person name="Benoit J.B."/>
            <person name="Sepulveda M.S."/>
            <person name="Poelchau M.F."/>
            <person name="Hughes D.S.T."/>
            <person name="Murali S.C."/>
            <person name="Chen S."/>
            <person name="Glastad K.M."/>
            <person name="Goodisman M.A.D."/>
            <person name="Werren J.H."/>
            <person name="Vineis J.H."/>
            <person name="Bowen J.L."/>
            <person name="Friedrich M."/>
            <person name="Jones J."/>
            <person name="Robertson H.M."/>
            <person name="Feyereisen R."/>
            <person name="Mechler-Hickson A."/>
            <person name="Mathers N."/>
            <person name="Lee C.E."/>
            <person name="Colbourne J.K."/>
            <person name="Biales A."/>
            <person name="Johnston J.S."/>
            <person name="Wellborn G.A."/>
            <person name="Rosendale A.J."/>
            <person name="Cridge A.G."/>
            <person name="Munoz-Torres M.C."/>
            <person name="Bain P.A."/>
            <person name="Manny A.R."/>
            <person name="Major K.M."/>
            <person name="Lambert F.N."/>
            <person name="Vulpe C.D."/>
            <person name="Tuck P."/>
            <person name="Blalock B.J."/>
            <person name="Lin Y.Y."/>
            <person name="Smith M.E."/>
            <person name="Ochoa-Acuna H."/>
            <person name="Chen M.M."/>
            <person name="Childers C.P."/>
            <person name="Qu J."/>
            <person name="Dugan S."/>
            <person name="Lee S.L."/>
            <person name="Chao H."/>
            <person name="Dinh H."/>
            <person name="Han Y."/>
            <person name="Doddapaneni H."/>
            <person name="Worley K.C."/>
            <person name="Muzny D.M."/>
            <person name="Gibbs R.A."/>
            <person name="Richards S."/>
        </authorList>
    </citation>
    <scope>NUCLEOTIDE SEQUENCE</scope>
    <source>
        <strain evidence="12">HAZT.00-mixed</strain>
        <tissue evidence="12">Whole organism</tissue>
    </source>
</reference>
<keyword evidence="5" id="KW-0508">mRNA splicing</keyword>
<dbReference type="InterPro" id="IPR035979">
    <property type="entry name" value="RBD_domain_sf"/>
</dbReference>
<dbReference type="InterPro" id="IPR000504">
    <property type="entry name" value="RRM_dom"/>
</dbReference>
<evidence type="ECO:0000256" key="2">
    <source>
        <dbReference type="ARBA" id="ARBA00015058"/>
    </source>
</evidence>
<evidence type="ECO:0000256" key="5">
    <source>
        <dbReference type="ARBA" id="ARBA00023187"/>
    </source>
</evidence>
<dbReference type="SUPFAM" id="SSF54928">
    <property type="entry name" value="RNA-binding domain, RBD"/>
    <property type="match status" value="1"/>
</dbReference>
<dbReference type="GO" id="GO:0008380">
    <property type="term" value="P:RNA splicing"/>
    <property type="evidence" value="ECO:0007669"/>
    <property type="project" value="UniProtKB-KW"/>
</dbReference>
<proteinExistence type="predicted"/>
<dbReference type="InterPro" id="IPR012677">
    <property type="entry name" value="Nucleotide-bd_a/b_plait_sf"/>
</dbReference>
<name>A0A6A0GV37_HYAAZ</name>
<dbReference type="EMBL" id="JQDR03013692">
    <property type="protein sequence ID" value="KAA0189259.1"/>
    <property type="molecule type" value="Genomic_DNA"/>
</dbReference>
<evidence type="ECO:0000313" key="12">
    <source>
        <dbReference type="EMBL" id="KAA0189259.1"/>
    </source>
</evidence>
<reference evidence="12" key="1">
    <citation type="submission" date="2014-08" db="EMBL/GenBank/DDBJ databases">
        <authorList>
            <person name="Murali S."/>
            <person name="Richards S."/>
            <person name="Bandaranaike D."/>
            <person name="Bellair M."/>
            <person name="Blankenburg K."/>
            <person name="Chao H."/>
            <person name="Dinh H."/>
            <person name="Doddapaneni H."/>
            <person name="Dugan-Rocha S."/>
            <person name="Elkadiri S."/>
            <person name="Gnanaolivu R."/>
            <person name="Hughes D."/>
            <person name="Lee S."/>
            <person name="Li M."/>
            <person name="Ming W."/>
            <person name="Munidasa M."/>
            <person name="Muniz J."/>
            <person name="Nguyen L."/>
            <person name="Osuji N."/>
            <person name="Pu L.-L."/>
            <person name="Puazo M."/>
            <person name="Skinner E."/>
            <person name="Qu C."/>
            <person name="Quiroz J."/>
            <person name="Raj R."/>
            <person name="Weissenberger G."/>
            <person name="Xin Y."/>
            <person name="Zou X."/>
            <person name="Han Y."/>
            <person name="Worley K."/>
            <person name="Muzny D."/>
            <person name="Gibbs R."/>
        </authorList>
    </citation>
    <scope>NUCLEOTIDE SEQUENCE</scope>
    <source>
        <strain evidence="12">HAZT.00-mixed</strain>
        <tissue evidence="12">Whole organism</tissue>
    </source>
</reference>
<dbReference type="PROSITE" id="PS50102">
    <property type="entry name" value="RRM"/>
    <property type="match status" value="1"/>
</dbReference>
<comment type="subcellular location">
    <subcellularLocation>
        <location evidence="1">Nucleus</location>
    </subcellularLocation>
</comment>
<dbReference type="AlphaFoldDB" id="A0A6A0GV37"/>
<dbReference type="InterPro" id="IPR051106">
    <property type="entry name" value="RNA-bind/splicing_reg"/>
</dbReference>
<dbReference type="Pfam" id="PF00076">
    <property type="entry name" value="RRM_1"/>
    <property type="match status" value="1"/>
</dbReference>
<feature type="domain" description="RRM" evidence="11">
    <location>
        <begin position="16"/>
        <end position="64"/>
    </location>
</feature>
<evidence type="ECO:0000256" key="6">
    <source>
        <dbReference type="ARBA" id="ARBA00023242"/>
    </source>
</evidence>
<dbReference type="GO" id="GO:0003723">
    <property type="term" value="F:RNA binding"/>
    <property type="evidence" value="ECO:0007669"/>
    <property type="project" value="UniProtKB-UniRule"/>
</dbReference>
<keyword evidence="6" id="KW-0539">Nucleus</keyword>
<protein>
    <recommendedName>
        <fullName evidence="2">Serine/arginine-rich splicing factor 2</fullName>
    </recommendedName>
    <alternativeName>
        <fullName evidence="9">Splicing component, 35 kDa</fullName>
    </alternativeName>
    <alternativeName>
        <fullName evidence="8">Splicing factor SC35</fullName>
    </alternativeName>
    <alternativeName>
        <fullName evidence="7">Splicing factor, arginine/serine-rich 2</fullName>
    </alternativeName>
</protein>
<evidence type="ECO:0000259" key="11">
    <source>
        <dbReference type="PROSITE" id="PS50102"/>
    </source>
</evidence>
<dbReference type="Gene3D" id="3.30.70.330">
    <property type="match status" value="1"/>
</dbReference>